<dbReference type="Pfam" id="PF08271">
    <property type="entry name" value="Zn_Ribbon_TF"/>
    <property type="match status" value="1"/>
</dbReference>
<reference evidence="13 14" key="1">
    <citation type="submission" date="2016-02" db="EMBL/GenBank/DDBJ databases">
        <title>Discovery of a natural microsporidian pathogen with a broad tissue tropism in Caenorhabditis elegans.</title>
        <authorList>
            <person name="Luallen R.J."/>
            <person name="Reinke A.W."/>
            <person name="Tong L."/>
            <person name="Botts M.R."/>
            <person name="Felix M.-A."/>
            <person name="Troemel E.R."/>
        </authorList>
    </citation>
    <scope>NUCLEOTIDE SEQUENCE [LARGE SCALE GENOMIC DNA]</scope>
    <source>
        <strain evidence="13 14">JUm2807</strain>
    </source>
</reference>
<dbReference type="RefSeq" id="XP_067545487.1">
    <property type="nucleotide sequence ID" value="XM_067687779.1"/>
</dbReference>
<evidence type="ECO:0000256" key="11">
    <source>
        <dbReference type="SAM" id="MobiDB-lite"/>
    </source>
</evidence>
<dbReference type="InterPro" id="IPR036915">
    <property type="entry name" value="Cyclin-like_sf"/>
</dbReference>
<sequence length="466" mass="51841">MKCGICKTSKIETDTARDISYCTSCGLVIEESTIVSDVQFSQDTKGASVLQGQYVTAGDSRKLVGGKFITTNHIANIKTMAKSIGEALGIGEAQINSAMRWYNLSLQFNFTKGRKTQVLLAACLYITCREEETPHMLIDFAAVLRVNVFKIGGVFLKLTRLLNVTVPLVDPSLYVPRFCSKLQLPGQAIAQTSLRLIARMDRDWMVVGRKPAGICGAAILVASRIHNTERSLEEVAGVVKVCEATINKRLTELKETATASLSINEFNTIWLEKEEDPPIIKFRSKVPHRESAITNQPIAVDLHTTRAIRQEMQPATPKEESDDLDVPASPSSMSTSRIDEIDTDENSETSANLANLANANPENANLNPENLEYNDESDLSEEELGMDSDALLTPEETREKERIWEAMHGEYLMERKKREVRHKPKPKAKKPKDTALPLEEAVESAVKTRNLSSRINYTAIKSLFQK</sequence>
<comment type="caution">
    <text evidence="13">The sequence shown here is derived from an EMBL/GenBank/DDBJ whole genome shotgun (WGS) entry which is preliminary data.</text>
</comment>
<evidence type="ECO:0000256" key="4">
    <source>
        <dbReference type="ARBA" id="ARBA00022771"/>
    </source>
</evidence>
<dbReference type="GO" id="GO:0001006">
    <property type="term" value="F:RNA polymerase III type 3 promoter sequence-specific DNA binding"/>
    <property type="evidence" value="ECO:0007669"/>
    <property type="project" value="EnsemblFungi"/>
</dbReference>
<keyword evidence="7" id="KW-0010">Activator</keyword>
<evidence type="ECO:0000256" key="8">
    <source>
        <dbReference type="ARBA" id="ARBA00023163"/>
    </source>
</evidence>
<evidence type="ECO:0000313" key="13">
    <source>
        <dbReference type="EMBL" id="OAG31886.1"/>
    </source>
</evidence>
<dbReference type="InterPro" id="IPR013137">
    <property type="entry name" value="Znf_TFIIB"/>
</dbReference>
<dbReference type="PANTHER" id="PTHR11618:SF4">
    <property type="entry name" value="TRANSCRIPTION FACTOR IIIB 90 KDA SUBUNIT"/>
    <property type="match status" value="1"/>
</dbReference>
<dbReference type="GO" id="GO:0005634">
    <property type="term" value="C:nucleus"/>
    <property type="evidence" value="ECO:0007669"/>
    <property type="project" value="UniProtKB-SubCell"/>
</dbReference>
<dbReference type="InterPro" id="IPR011665">
    <property type="entry name" value="BRF1_TBP-bd_dom"/>
</dbReference>
<keyword evidence="5" id="KW-0862">Zinc</keyword>
<comment type="subcellular location">
    <subcellularLocation>
        <location evidence="1">Nucleus</location>
    </subcellularLocation>
</comment>
<dbReference type="STRING" id="1805483.A0A177EJL8"/>
<feature type="region of interest" description="Disordered" evidence="11">
    <location>
        <begin position="313"/>
        <end position="400"/>
    </location>
</feature>
<dbReference type="InterPro" id="IPR000812">
    <property type="entry name" value="TFIIB"/>
</dbReference>
<dbReference type="InterPro" id="IPR013150">
    <property type="entry name" value="TFIIB_cyclin"/>
</dbReference>
<feature type="compositionally biased region" description="Low complexity" evidence="11">
    <location>
        <begin position="351"/>
        <end position="371"/>
    </location>
</feature>
<evidence type="ECO:0000313" key="14">
    <source>
        <dbReference type="Proteomes" id="UP000185944"/>
    </source>
</evidence>
<dbReference type="CDD" id="cd20553">
    <property type="entry name" value="CYCLIN_TFIIIB90_rpt1"/>
    <property type="match status" value="1"/>
</dbReference>
<dbReference type="GO" id="GO:0006384">
    <property type="term" value="P:transcription initiation at RNA polymerase III promoter"/>
    <property type="evidence" value="ECO:0007669"/>
    <property type="project" value="EnsemblFungi"/>
</dbReference>
<dbReference type="Pfam" id="PF00382">
    <property type="entry name" value="TFIIB"/>
    <property type="match status" value="2"/>
</dbReference>
<feature type="compositionally biased region" description="Acidic residues" evidence="11">
    <location>
        <begin position="372"/>
        <end position="386"/>
    </location>
</feature>
<evidence type="ECO:0000256" key="5">
    <source>
        <dbReference type="ARBA" id="ARBA00022833"/>
    </source>
</evidence>
<dbReference type="GO" id="GO:0097550">
    <property type="term" value="C:transcription preinitiation complex"/>
    <property type="evidence" value="ECO:0007669"/>
    <property type="project" value="TreeGrafter"/>
</dbReference>
<keyword evidence="8" id="KW-0804">Transcription</keyword>
<dbReference type="PANTHER" id="PTHR11618">
    <property type="entry name" value="TRANSCRIPTION INITIATION FACTOR IIB-RELATED"/>
    <property type="match status" value="1"/>
</dbReference>
<dbReference type="GeneID" id="93646711"/>
<dbReference type="OrthoDB" id="511529at2759"/>
<dbReference type="SUPFAM" id="SSF47954">
    <property type="entry name" value="Cyclin-like"/>
    <property type="match status" value="2"/>
</dbReference>
<dbReference type="AlphaFoldDB" id="A0A177EJL8"/>
<feature type="compositionally biased region" description="Basic residues" evidence="11">
    <location>
        <begin position="418"/>
        <end position="430"/>
    </location>
</feature>
<keyword evidence="6" id="KW-0805">Transcription regulation</keyword>
<evidence type="ECO:0000256" key="7">
    <source>
        <dbReference type="ARBA" id="ARBA00023159"/>
    </source>
</evidence>
<dbReference type="GO" id="GO:0008270">
    <property type="term" value="F:zinc ion binding"/>
    <property type="evidence" value="ECO:0007669"/>
    <property type="project" value="UniProtKB-KW"/>
</dbReference>
<dbReference type="GO" id="GO:0000126">
    <property type="term" value="C:transcription factor TFIIIB complex"/>
    <property type="evidence" value="ECO:0007669"/>
    <property type="project" value="EnsemblFungi"/>
</dbReference>
<dbReference type="CDD" id="cd20554">
    <property type="entry name" value="CYCLIN_TFIIIB90_rpt2"/>
    <property type="match status" value="1"/>
</dbReference>
<dbReference type="Gene3D" id="1.10.472.10">
    <property type="entry name" value="Cyclin-like"/>
    <property type="match status" value="2"/>
</dbReference>
<dbReference type="Proteomes" id="UP000185944">
    <property type="component" value="Unassembled WGS sequence"/>
</dbReference>
<keyword evidence="9" id="KW-0539">Nucleus</keyword>
<proteinExistence type="inferred from homology"/>
<evidence type="ECO:0000259" key="12">
    <source>
        <dbReference type="SMART" id="SM00385"/>
    </source>
</evidence>
<organism evidence="13 14">
    <name type="scientific">Nematocida displodere</name>
    <dbReference type="NCBI Taxonomy" id="1805483"/>
    <lineage>
        <taxon>Eukaryota</taxon>
        <taxon>Fungi</taxon>
        <taxon>Fungi incertae sedis</taxon>
        <taxon>Microsporidia</taxon>
        <taxon>Nematocida</taxon>
    </lineage>
</organism>
<dbReference type="PRINTS" id="PR00685">
    <property type="entry name" value="TIFACTORIIB"/>
</dbReference>
<comment type="similarity">
    <text evidence="2">Belongs to the TFIIB family.</text>
</comment>
<dbReference type="Pfam" id="PF07741">
    <property type="entry name" value="BRF1"/>
    <property type="match status" value="1"/>
</dbReference>
<dbReference type="GO" id="GO:0070897">
    <property type="term" value="P:transcription preinitiation complex assembly"/>
    <property type="evidence" value="ECO:0007669"/>
    <property type="project" value="InterPro"/>
</dbReference>
<dbReference type="FunFam" id="1.10.472.10:FF:000002">
    <property type="entry name" value="Transcription factor IIIB 90 kDa subunit"/>
    <property type="match status" value="1"/>
</dbReference>
<dbReference type="FunFam" id="1.10.472.10:FF:000007">
    <property type="entry name" value="Transcription factor IIIB 90 kDa subunit"/>
    <property type="match status" value="1"/>
</dbReference>
<dbReference type="GO" id="GO:0017025">
    <property type="term" value="F:TBP-class protein binding"/>
    <property type="evidence" value="ECO:0007669"/>
    <property type="project" value="InterPro"/>
</dbReference>
<dbReference type="GO" id="GO:0000995">
    <property type="term" value="F:RNA polymerase III general transcription initiation factor activity"/>
    <property type="evidence" value="ECO:0007669"/>
    <property type="project" value="EnsemblFungi"/>
</dbReference>
<evidence type="ECO:0000256" key="1">
    <source>
        <dbReference type="ARBA" id="ARBA00004123"/>
    </source>
</evidence>
<dbReference type="EMBL" id="LTDL01000014">
    <property type="protein sequence ID" value="OAG31886.1"/>
    <property type="molecule type" value="Genomic_DNA"/>
</dbReference>
<keyword evidence="3" id="KW-0479">Metal-binding</keyword>
<feature type="region of interest" description="Disordered" evidence="11">
    <location>
        <begin position="415"/>
        <end position="436"/>
    </location>
</feature>
<keyword evidence="4" id="KW-0863">Zinc-finger</keyword>
<evidence type="ECO:0000256" key="3">
    <source>
        <dbReference type="ARBA" id="ARBA00022723"/>
    </source>
</evidence>
<protein>
    <recommendedName>
        <fullName evidence="10">B-related factor 1</fullName>
    </recommendedName>
</protein>
<keyword evidence="14" id="KW-1185">Reference proteome</keyword>
<accession>A0A177EJL8</accession>
<dbReference type="Gene3D" id="1.20.5.650">
    <property type="entry name" value="Single helix bin"/>
    <property type="match status" value="1"/>
</dbReference>
<gene>
    <name evidence="13" type="ORF">NEDG_00361</name>
</gene>
<evidence type="ECO:0000256" key="2">
    <source>
        <dbReference type="ARBA" id="ARBA00010857"/>
    </source>
</evidence>
<feature type="domain" description="Cyclin-like" evidence="12">
    <location>
        <begin position="82"/>
        <end position="160"/>
    </location>
</feature>
<evidence type="ECO:0000256" key="10">
    <source>
        <dbReference type="ARBA" id="ARBA00031009"/>
    </source>
</evidence>
<evidence type="ECO:0000256" key="9">
    <source>
        <dbReference type="ARBA" id="ARBA00023242"/>
    </source>
</evidence>
<dbReference type="SMART" id="SM00385">
    <property type="entry name" value="CYCLIN"/>
    <property type="match status" value="2"/>
</dbReference>
<dbReference type="SUPFAM" id="SSF57783">
    <property type="entry name" value="Zinc beta-ribbon"/>
    <property type="match status" value="1"/>
</dbReference>
<name>A0A177EJL8_9MICR</name>
<dbReference type="InterPro" id="IPR013763">
    <property type="entry name" value="Cyclin-like_dom"/>
</dbReference>
<evidence type="ECO:0000256" key="6">
    <source>
        <dbReference type="ARBA" id="ARBA00023015"/>
    </source>
</evidence>
<feature type="domain" description="Cyclin-like" evidence="12">
    <location>
        <begin position="173"/>
        <end position="255"/>
    </location>
</feature>
<dbReference type="VEuPathDB" id="MicrosporidiaDB:NEDG_00361"/>